<feature type="non-terminal residue" evidence="2">
    <location>
        <position position="1"/>
    </location>
</feature>
<sequence length="417" mass="46463">GSDDGVDTQSKVPNEPTKEQSGTDEGAGSKPEVPDVPKYKSDSEEESWTFSEGDDDEDDNNDESDAQDDDANEYDDDDQRVYTPPDYQSSEESEKQEDDDMDQGAEEEHDDEEMLYAGQQQRSSASSDLVSKFTNTSQDEVSALESDVSSLKNSNPFAEAVSSIPGIVDAYLGSKLKETVDMDVQLKSDKLREEAQAENQEFLNSLDSNMQKIIKEQVKAKTSKIMSKVEKYVTETLEAEVLVRSTNQPQTSYGVATSLSELELKKILMDKIEENKSIDRLEVQKNLYNALVEAYNSDKDLISSYGDVVIIPTTHDDKDKDEGPSARSNRGSKRWRSNKEAESSREPSHKESRTTSSSRGATRSQPTDLEDLSHQEFTTGGNEVTPVRETHVEHQWHPSNSPDSDHGMANLTKNVSD</sequence>
<feature type="compositionally biased region" description="Polar residues" evidence="1">
    <location>
        <begin position="118"/>
        <end position="139"/>
    </location>
</feature>
<comment type="caution">
    <text evidence="2">The sequence shown here is derived from an EMBL/GenBank/DDBJ whole genome shotgun (WGS) entry which is preliminary data.</text>
</comment>
<evidence type="ECO:0000313" key="2">
    <source>
        <dbReference type="EMBL" id="GJT27843.1"/>
    </source>
</evidence>
<keyword evidence="3" id="KW-1185">Reference proteome</keyword>
<feature type="compositionally biased region" description="Basic and acidic residues" evidence="1">
    <location>
        <begin position="337"/>
        <end position="353"/>
    </location>
</feature>
<feature type="compositionally biased region" description="Acidic residues" evidence="1">
    <location>
        <begin position="89"/>
        <end position="114"/>
    </location>
</feature>
<feature type="compositionally biased region" description="Basic and acidic residues" evidence="1">
    <location>
        <begin position="32"/>
        <end position="42"/>
    </location>
</feature>
<evidence type="ECO:0000256" key="1">
    <source>
        <dbReference type="SAM" id="MobiDB-lite"/>
    </source>
</evidence>
<evidence type="ECO:0000313" key="3">
    <source>
        <dbReference type="Proteomes" id="UP001151760"/>
    </source>
</evidence>
<feature type="region of interest" description="Disordered" evidence="1">
    <location>
        <begin position="1"/>
        <end position="139"/>
    </location>
</feature>
<reference evidence="2" key="1">
    <citation type="journal article" date="2022" name="Int. J. Mol. Sci.">
        <title>Draft Genome of Tanacetum Coccineum: Genomic Comparison of Closely Related Tanacetum-Family Plants.</title>
        <authorList>
            <person name="Yamashiro T."/>
            <person name="Shiraishi A."/>
            <person name="Nakayama K."/>
            <person name="Satake H."/>
        </authorList>
    </citation>
    <scope>NUCLEOTIDE SEQUENCE</scope>
</reference>
<feature type="compositionally biased region" description="Acidic residues" evidence="1">
    <location>
        <begin position="43"/>
        <end position="78"/>
    </location>
</feature>
<organism evidence="2 3">
    <name type="scientific">Tanacetum coccineum</name>
    <dbReference type="NCBI Taxonomy" id="301880"/>
    <lineage>
        <taxon>Eukaryota</taxon>
        <taxon>Viridiplantae</taxon>
        <taxon>Streptophyta</taxon>
        <taxon>Embryophyta</taxon>
        <taxon>Tracheophyta</taxon>
        <taxon>Spermatophyta</taxon>
        <taxon>Magnoliopsida</taxon>
        <taxon>eudicotyledons</taxon>
        <taxon>Gunneridae</taxon>
        <taxon>Pentapetalae</taxon>
        <taxon>asterids</taxon>
        <taxon>campanulids</taxon>
        <taxon>Asterales</taxon>
        <taxon>Asteraceae</taxon>
        <taxon>Asteroideae</taxon>
        <taxon>Anthemideae</taxon>
        <taxon>Anthemidinae</taxon>
        <taxon>Tanacetum</taxon>
    </lineage>
</organism>
<feature type="compositionally biased region" description="Basic and acidic residues" evidence="1">
    <location>
        <begin position="386"/>
        <end position="396"/>
    </location>
</feature>
<feature type="compositionally biased region" description="Low complexity" evidence="1">
    <location>
        <begin position="354"/>
        <end position="364"/>
    </location>
</feature>
<protein>
    <submittedName>
        <fullName evidence="2">Uncharacterized protein</fullName>
    </submittedName>
</protein>
<feature type="region of interest" description="Disordered" evidence="1">
    <location>
        <begin position="313"/>
        <end position="417"/>
    </location>
</feature>
<name>A0ABQ5CNC2_9ASTR</name>
<feature type="compositionally biased region" description="Basic and acidic residues" evidence="1">
    <location>
        <begin position="314"/>
        <end position="324"/>
    </location>
</feature>
<dbReference type="EMBL" id="BQNB010014412">
    <property type="protein sequence ID" value="GJT27843.1"/>
    <property type="molecule type" value="Genomic_DNA"/>
</dbReference>
<reference evidence="2" key="2">
    <citation type="submission" date="2022-01" db="EMBL/GenBank/DDBJ databases">
        <authorList>
            <person name="Yamashiro T."/>
            <person name="Shiraishi A."/>
            <person name="Satake H."/>
            <person name="Nakayama K."/>
        </authorList>
    </citation>
    <scope>NUCLEOTIDE SEQUENCE</scope>
</reference>
<gene>
    <name evidence="2" type="ORF">Tco_0908118</name>
</gene>
<dbReference type="Proteomes" id="UP001151760">
    <property type="component" value="Unassembled WGS sequence"/>
</dbReference>
<proteinExistence type="predicted"/>
<accession>A0ABQ5CNC2</accession>